<reference evidence="1" key="1">
    <citation type="submission" date="2020-03" db="EMBL/GenBank/DDBJ databases">
        <title>A mixture of massive structural variations and highly conserved coding sequences in Ustilaginoidea virens genome.</title>
        <authorList>
            <person name="Zhang K."/>
            <person name="Zhao Z."/>
            <person name="Zhang Z."/>
            <person name="Li Y."/>
            <person name="Hsiang T."/>
            <person name="Sun W."/>
        </authorList>
    </citation>
    <scope>NUCLEOTIDE SEQUENCE</scope>
    <source>
        <strain evidence="1">UV-8b</strain>
    </source>
</reference>
<name>A0A8E5HW55_USTVR</name>
<dbReference type="Proteomes" id="UP000027002">
    <property type="component" value="Chromosome 5"/>
</dbReference>
<evidence type="ECO:0000313" key="2">
    <source>
        <dbReference type="Proteomes" id="UP000027002"/>
    </source>
</evidence>
<dbReference type="EMBL" id="CP072757">
    <property type="protein sequence ID" value="QUC22334.1"/>
    <property type="molecule type" value="Genomic_DNA"/>
</dbReference>
<dbReference type="KEGG" id="uvi:66067352"/>
<accession>A0A8E5HW55</accession>
<proteinExistence type="predicted"/>
<protein>
    <submittedName>
        <fullName evidence="1">Uncharacterized protein</fullName>
    </submittedName>
</protein>
<dbReference type="RefSeq" id="XP_043000007.1">
    <property type="nucleotide sequence ID" value="XM_043144072.1"/>
</dbReference>
<organism evidence="1 2">
    <name type="scientific">Ustilaginoidea virens</name>
    <name type="common">Rice false smut fungus</name>
    <name type="synonym">Villosiclava virens</name>
    <dbReference type="NCBI Taxonomy" id="1159556"/>
    <lineage>
        <taxon>Eukaryota</taxon>
        <taxon>Fungi</taxon>
        <taxon>Dikarya</taxon>
        <taxon>Ascomycota</taxon>
        <taxon>Pezizomycotina</taxon>
        <taxon>Sordariomycetes</taxon>
        <taxon>Hypocreomycetidae</taxon>
        <taxon>Hypocreales</taxon>
        <taxon>Clavicipitaceae</taxon>
        <taxon>Ustilaginoidea</taxon>
    </lineage>
</organism>
<evidence type="ECO:0000313" key="1">
    <source>
        <dbReference type="EMBL" id="QUC22334.1"/>
    </source>
</evidence>
<dbReference type="AlphaFoldDB" id="A0A8E5HW55"/>
<sequence>MHVPKSLPLMTSHLPDSELLGFKDQGNHNHDGGKAFIEKTQTISRRSSKHIHDSRALTTMRQGQLTPWIVRVELLVRETAKMASNHVAITPTRTSTTKAQVRDSSKSP</sequence>
<dbReference type="GeneID" id="66067352"/>
<gene>
    <name evidence="1" type="ORF">UV8b_06575</name>
</gene>
<keyword evidence="2" id="KW-1185">Reference proteome</keyword>